<reference evidence="2 3" key="1">
    <citation type="submission" date="2019-10" db="EMBL/GenBank/DDBJ databases">
        <title>Streptomyces tenebrisbrunneis sp.nov., an endogenous actinomycete isolated from of Lycium ruthenicum.</title>
        <authorList>
            <person name="Ma L."/>
        </authorList>
    </citation>
    <scope>NUCLEOTIDE SEQUENCE [LARGE SCALE GENOMIC DNA]</scope>
    <source>
        <strain evidence="2 3">TRM 66187</strain>
    </source>
</reference>
<evidence type="ECO:0000313" key="3">
    <source>
        <dbReference type="Proteomes" id="UP000621266"/>
    </source>
</evidence>
<sequence length="105" mass="11697">MAAYRPTDWHVLDLEGDPVPGDPERVKHLAKRLHAFADDVGDALRDIKGMAGDDAMLRWAGKSAEAFTSEFEDVPKNLKKLKKSYDLAGDALAKYWPELEKAQAD</sequence>
<gene>
    <name evidence="2" type="ORF">GCU69_06935</name>
</gene>
<dbReference type="SUPFAM" id="SSF140453">
    <property type="entry name" value="EsxAB dimer-like"/>
    <property type="match status" value="1"/>
</dbReference>
<dbReference type="Gene3D" id="1.10.287.1060">
    <property type="entry name" value="ESAT-6-like"/>
    <property type="match status" value="1"/>
</dbReference>
<feature type="domain" description="Putative T7SS secretion signal" evidence="1">
    <location>
        <begin position="19"/>
        <end position="104"/>
    </location>
</feature>
<proteinExistence type="predicted"/>
<evidence type="ECO:0000259" key="1">
    <source>
        <dbReference type="Pfam" id="PF21725"/>
    </source>
</evidence>
<dbReference type="RefSeq" id="WP_170315789.1">
    <property type="nucleotide sequence ID" value="NZ_WHPN01000160.1"/>
</dbReference>
<accession>A0ABQ7FLZ3</accession>
<protein>
    <submittedName>
        <fullName evidence="2">WXG100 family type VII secretion target</fullName>
    </submittedName>
</protein>
<organism evidence="2 3">
    <name type="scientific">Streptomyces lycii</name>
    <dbReference type="NCBI Taxonomy" id="2654337"/>
    <lineage>
        <taxon>Bacteria</taxon>
        <taxon>Bacillati</taxon>
        <taxon>Actinomycetota</taxon>
        <taxon>Actinomycetes</taxon>
        <taxon>Kitasatosporales</taxon>
        <taxon>Streptomycetaceae</taxon>
        <taxon>Streptomyces</taxon>
    </lineage>
</organism>
<dbReference type="Proteomes" id="UP000621266">
    <property type="component" value="Unassembled WGS sequence"/>
</dbReference>
<dbReference type="InterPro" id="IPR049082">
    <property type="entry name" value="T7SS_signal"/>
</dbReference>
<comment type="caution">
    <text evidence="2">The sequence shown here is derived from an EMBL/GenBank/DDBJ whole genome shotgun (WGS) entry which is preliminary data.</text>
</comment>
<dbReference type="EMBL" id="WHPN01000160">
    <property type="protein sequence ID" value="KAF4409845.1"/>
    <property type="molecule type" value="Genomic_DNA"/>
</dbReference>
<dbReference type="InterPro" id="IPR036689">
    <property type="entry name" value="ESAT-6-like_sf"/>
</dbReference>
<evidence type="ECO:0000313" key="2">
    <source>
        <dbReference type="EMBL" id="KAF4409845.1"/>
    </source>
</evidence>
<feature type="non-terminal residue" evidence="2">
    <location>
        <position position="105"/>
    </location>
</feature>
<keyword evidence="3" id="KW-1185">Reference proteome</keyword>
<name>A0ABQ7FLZ3_9ACTN</name>
<dbReference type="Pfam" id="PF21725">
    <property type="entry name" value="T7SS_signal"/>
    <property type="match status" value="1"/>
</dbReference>